<dbReference type="Pfam" id="PF13671">
    <property type="entry name" value="AAA_33"/>
    <property type="match status" value="1"/>
</dbReference>
<organism evidence="1 2">
    <name type="scientific">Acetomicrobium flavidum</name>
    <dbReference type="NCBI Taxonomy" id="49896"/>
    <lineage>
        <taxon>Bacteria</taxon>
        <taxon>Thermotogati</taxon>
        <taxon>Synergistota</taxon>
        <taxon>Synergistia</taxon>
        <taxon>Synergistales</taxon>
        <taxon>Acetomicrobiaceae</taxon>
        <taxon>Acetomicrobium</taxon>
    </lineage>
</organism>
<keyword evidence="2" id="KW-1185">Reference proteome</keyword>
<dbReference type="Proteomes" id="UP000185093">
    <property type="component" value="Unassembled WGS sequence"/>
</dbReference>
<comment type="caution">
    <text evidence="1">The sequence shown here is derived from an EMBL/GenBank/DDBJ whole genome shotgun (WGS) entry which is preliminary data.</text>
</comment>
<dbReference type="Gene3D" id="3.40.50.300">
    <property type="entry name" value="P-loop containing nucleotide triphosphate hydrolases"/>
    <property type="match status" value="1"/>
</dbReference>
<sequence>MEESRIIKVRSFFDVAVATKAFAIASSKPVALLPIGPQGCGKTTLGLYLACRLRDYEVISQDEIRKAMFRELYPQVGDVGFDKIYEALKPKEPHVRSKAIEMLKSSTKHVVYVDRMNLTSLSRADFILPSRFNVAIFFALPLEEILHRHKNRPDKALAIPDHVVISCFSKVEFPRRDEFDAIVIIRQKVPKAGDQAFQRS</sequence>
<dbReference type="InterPro" id="IPR027417">
    <property type="entry name" value="P-loop_NTPase"/>
</dbReference>
<name>A0ABY1JDW2_9BACT</name>
<dbReference type="SUPFAM" id="SSF52540">
    <property type="entry name" value="P-loop containing nucleoside triphosphate hydrolases"/>
    <property type="match status" value="1"/>
</dbReference>
<evidence type="ECO:0000313" key="1">
    <source>
        <dbReference type="EMBL" id="SIN70370.1"/>
    </source>
</evidence>
<reference evidence="1 2" key="1">
    <citation type="submission" date="2016-11" db="EMBL/GenBank/DDBJ databases">
        <authorList>
            <person name="Varghese N."/>
            <person name="Submissions S."/>
        </authorList>
    </citation>
    <scope>NUCLEOTIDE SEQUENCE [LARGE SCALE GENOMIC DNA]</scope>
    <source>
        <strain evidence="1 2">DSM 20664</strain>
    </source>
</reference>
<evidence type="ECO:0000313" key="2">
    <source>
        <dbReference type="Proteomes" id="UP000185093"/>
    </source>
</evidence>
<proteinExistence type="predicted"/>
<gene>
    <name evidence="1" type="ORF">SAMN05444368_1328</name>
</gene>
<protein>
    <submittedName>
        <fullName evidence="1">AAA domain-containing protein</fullName>
    </submittedName>
</protein>
<accession>A0ABY1JDW2</accession>
<dbReference type="EMBL" id="FSQZ01000001">
    <property type="protein sequence ID" value="SIN70370.1"/>
    <property type="molecule type" value="Genomic_DNA"/>
</dbReference>
<dbReference type="RefSeq" id="WP_074199685.1">
    <property type="nucleotide sequence ID" value="NZ_FSQZ01000001.1"/>
</dbReference>